<keyword evidence="2" id="KW-1185">Reference proteome</keyword>
<proteinExistence type="predicted"/>
<comment type="caution">
    <text evidence="1">The sequence shown here is derived from an EMBL/GenBank/DDBJ whole genome shotgun (WGS) entry which is preliminary data.</text>
</comment>
<evidence type="ECO:0000313" key="2">
    <source>
        <dbReference type="Proteomes" id="UP001057402"/>
    </source>
</evidence>
<reference evidence="2" key="1">
    <citation type="journal article" date="2023" name="Front. Plant Sci.">
        <title>Chromosomal-level genome assembly of Melastoma candidum provides insights into trichome evolution.</title>
        <authorList>
            <person name="Zhong Y."/>
            <person name="Wu W."/>
            <person name="Sun C."/>
            <person name="Zou P."/>
            <person name="Liu Y."/>
            <person name="Dai S."/>
            <person name="Zhou R."/>
        </authorList>
    </citation>
    <scope>NUCLEOTIDE SEQUENCE [LARGE SCALE GENOMIC DNA]</scope>
</reference>
<sequence length="216" mass="24181">MQAASGALLSPQVLSEIRVHGFLLWTSFGLLMPIGTLIIRVPLAEDRQRWLGSIFPVHASLQIVSAVLATVAAVLSIKNFDNSFNNYHQRIGIALYGLVWLQGLVGILRPLRGCKERRLWFALHWALGTVLSLLGVINIYTGLLAYRGKTSRRINLWLVLFTAEISSVVIFYLIQDKWPYIRQQGAISCRHEPVTLVKVDPSSRSLPDDKPKEAPV</sequence>
<dbReference type="EMBL" id="CM042882">
    <property type="protein sequence ID" value="KAI4381194.1"/>
    <property type="molecule type" value="Genomic_DNA"/>
</dbReference>
<organism evidence="1 2">
    <name type="scientific">Melastoma candidum</name>
    <dbReference type="NCBI Taxonomy" id="119954"/>
    <lineage>
        <taxon>Eukaryota</taxon>
        <taxon>Viridiplantae</taxon>
        <taxon>Streptophyta</taxon>
        <taxon>Embryophyta</taxon>
        <taxon>Tracheophyta</taxon>
        <taxon>Spermatophyta</taxon>
        <taxon>Magnoliopsida</taxon>
        <taxon>eudicotyledons</taxon>
        <taxon>Gunneridae</taxon>
        <taxon>Pentapetalae</taxon>
        <taxon>rosids</taxon>
        <taxon>malvids</taxon>
        <taxon>Myrtales</taxon>
        <taxon>Melastomataceae</taxon>
        <taxon>Melastomatoideae</taxon>
        <taxon>Melastomateae</taxon>
        <taxon>Melastoma</taxon>
    </lineage>
</organism>
<protein>
    <submittedName>
        <fullName evidence="1">Uncharacterized protein</fullName>
    </submittedName>
</protein>
<dbReference type="Proteomes" id="UP001057402">
    <property type="component" value="Chromosome 3"/>
</dbReference>
<evidence type="ECO:0000313" key="1">
    <source>
        <dbReference type="EMBL" id="KAI4381194.1"/>
    </source>
</evidence>
<name>A0ACB9RQM9_9MYRT</name>
<gene>
    <name evidence="1" type="ORF">MLD38_007292</name>
</gene>
<accession>A0ACB9RQM9</accession>